<dbReference type="EMBL" id="CM040465">
    <property type="protein sequence ID" value="MCI4384153.1"/>
    <property type="molecule type" value="Genomic_DNA"/>
</dbReference>
<dbReference type="Proteomes" id="UP000829447">
    <property type="component" value="Linkage Group LG12"/>
</dbReference>
<organism evidence="1 2">
    <name type="scientific">Pangasianodon gigas</name>
    <name type="common">Mekong giant catfish</name>
    <name type="synonym">Pangasius gigas</name>
    <dbReference type="NCBI Taxonomy" id="30993"/>
    <lineage>
        <taxon>Eukaryota</taxon>
        <taxon>Metazoa</taxon>
        <taxon>Chordata</taxon>
        <taxon>Craniata</taxon>
        <taxon>Vertebrata</taxon>
        <taxon>Euteleostomi</taxon>
        <taxon>Actinopterygii</taxon>
        <taxon>Neopterygii</taxon>
        <taxon>Teleostei</taxon>
        <taxon>Ostariophysi</taxon>
        <taxon>Siluriformes</taxon>
        <taxon>Pangasiidae</taxon>
        <taxon>Pangasianodon</taxon>
    </lineage>
</organism>
<accession>A0ACC5WZJ4</accession>
<protein>
    <submittedName>
        <fullName evidence="1">Uncharacterized protein</fullName>
    </submittedName>
</protein>
<name>A0ACC5WZJ4_PANGG</name>
<comment type="caution">
    <text evidence="1">The sequence shown here is derived from an EMBL/GenBank/DDBJ whole genome shotgun (WGS) entry which is preliminary data.</text>
</comment>
<keyword evidence="2" id="KW-1185">Reference proteome</keyword>
<evidence type="ECO:0000313" key="2">
    <source>
        <dbReference type="Proteomes" id="UP000829447"/>
    </source>
</evidence>
<evidence type="ECO:0000313" key="1">
    <source>
        <dbReference type="EMBL" id="MCI4384153.1"/>
    </source>
</evidence>
<gene>
    <name evidence="1" type="ORF">PGIGA_G00035670</name>
</gene>
<reference evidence="1 2" key="1">
    <citation type="journal article" date="2022" name="bioRxiv">
        <title>An ancient truncated duplication of the anti-Mullerian hormone receptor type 2 gene is a potential conserved master sex determinant in the Pangasiidae catfish family.</title>
        <authorList>
            <person name="Wen M."/>
            <person name="Pan Q."/>
            <person name="Jouanno E."/>
            <person name="Montfort J."/>
            <person name="Zahm M."/>
            <person name="Cabau C."/>
            <person name="Klopp C."/>
            <person name="Iampietro C."/>
            <person name="Roques C."/>
            <person name="Bouchez O."/>
            <person name="Castinel A."/>
            <person name="Donnadieu C."/>
            <person name="Parrinello H."/>
            <person name="Poncet C."/>
            <person name="Belmonte E."/>
            <person name="Gautier V."/>
            <person name="Avarre J.-C."/>
            <person name="Dugue R."/>
            <person name="Gustiano R."/>
            <person name="Ha T.T.T."/>
            <person name="Campet M."/>
            <person name="Sriphairoj K."/>
            <person name="Ribolli J."/>
            <person name="de Almeida F.L."/>
            <person name="Desvignes T."/>
            <person name="Postlethwait J.H."/>
            <person name="Bucao C.F."/>
            <person name="Robinson-Rechavi M."/>
            <person name="Bobe J."/>
            <person name="Herpin A."/>
            <person name="Guiguen Y."/>
        </authorList>
    </citation>
    <scope>NUCLEOTIDE SEQUENCE [LARGE SCALE GENOMIC DNA]</scope>
    <source>
        <strain evidence="1">YG-Dec2019</strain>
    </source>
</reference>
<sequence>MGDSDQEGSPLTGGGPSSPPPGAVEAVGVASEGAQLRASGLSTEVVETILQSRAPSTRKLYALKWKLFTSWCGDRRLDPVHCPVGTVLEFLQARLSAGLTHSTLKVYVVAIAACHAPLDGQSVGRHPWVTRFLRGALRIRPPARSRIPSWDLAVVLEALCKPPFEPIEEISDRLLTLKTAFLLAISSLRRVGDLQALSVAPSYLDFAPGLAKAFLYPRAGYVPKVPSSAPRPVVETILQSRAPSTRKLYALKWKLFTSWCGDRRLDPVHCPVGTVLEFLQARLSAGLTHSTLKVYVVAIAAYHAPLDGQSVGRHPWVTRFLRGALRIRPPARSRVPSWDLAVVLGALCKPPFEPIEEISDRLLTLKTAFLLAISSLRRVGDLQALSVAPSYLDFVPGLAKVFLHPRAGYVPKVPSSAPRPVVLQAFCPPPFREPDHRKLNYPCASNPCFSDSTCQQLPTNYICVCRPGLFYDETQKLCTLAKTFPTDLRFPKMTYTEAMKDKSSKEFQNIADEILKAIKEVFKGKNGYLGSTVLSLNPGSVIADVENFFSLSSEVKEAEVKKEIESAIDTGDGIFSGATVESSNICRSGFCEETSTECKHNDGLANCTCKGGYIKLTATQQACYSCPSGEKAVNDEKCEPCPFGYSGFNCKESYLLILVVVACVLGVLLLGTLIGTIVLYTRSKKMTKSSEKDTPKGNLEFNKPAGIPKIPRVNPNTGWQPTNLEMTDSGSRRALVTKDRTENTAMWDSDYNDDTRGYKSQMPSRTGYGAAGAYNGPRASKNPYYDAYEDRMRRY</sequence>
<proteinExistence type="predicted"/>